<keyword evidence="4" id="KW-0067">ATP-binding</keyword>
<dbReference type="PROSITE" id="PS00866">
    <property type="entry name" value="CPSASE_1"/>
    <property type="match status" value="1"/>
</dbReference>
<sequence>MANAPQELRSEIGKYKRWLVYCSESTKGPQGGLTEREGIVFIGPPSTAIVKMGDKLESKRIAKDADVNRIEGFDGEIRDLNHCLEIASQIGYPIMMKASAGGGGKGMRIAWNEQDAREGFHLCKEEAASSFGDDRMLVEKFVADPRHIEIQVLADQHGNCIYLNERECSIQRRNQKVIEEAPSSFLDPATRKAMGEQAVALAKAVGYTSAGTVEFLVDKDKHFYFLEMNTRLQVEHPITECITGQEDVPIRGWAMESRVYAEDPYKKFGTPSVGRLRKYEEPSHLDRKIDWERIDTLKALGRREFFVTSDPDSSPGVRCDSGVTEGSEISIYYDPMICKLVTYGDNRQEAIDRQVQALDQYVIRGLTHNIPLLRTIMTEPRFVAGQTTTSYLNEVFPDGFQ</sequence>
<reference evidence="6" key="1">
    <citation type="submission" date="2020-11" db="EMBL/GenBank/DDBJ databases">
        <authorList>
            <person name="Tran Van P."/>
        </authorList>
    </citation>
    <scope>NUCLEOTIDE SEQUENCE</scope>
</reference>
<dbReference type="Gene3D" id="3.30.470.20">
    <property type="entry name" value="ATP-grasp fold, B domain"/>
    <property type="match status" value="2"/>
</dbReference>
<dbReference type="Pfam" id="PF02786">
    <property type="entry name" value="CPSase_L_D2"/>
    <property type="match status" value="1"/>
</dbReference>
<evidence type="ECO:0000313" key="6">
    <source>
        <dbReference type="EMBL" id="CAD7232079.1"/>
    </source>
</evidence>
<dbReference type="SMART" id="SM00878">
    <property type="entry name" value="Biotin_carb_C"/>
    <property type="match status" value="1"/>
</dbReference>
<proteinExistence type="predicted"/>
<dbReference type="Pfam" id="PF02785">
    <property type="entry name" value="Biotin_carb_C"/>
    <property type="match status" value="1"/>
</dbReference>
<organism evidence="6">
    <name type="scientific">Cyprideis torosa</name>
    <dbReference type="NCBI Taxonomy" id="163714"/>
    <lineage>
        <taxon>Eukaryota</taxon>
        <taxon>Metazoa</taxon>
        <taxon>Ecdysozoa</taxon>
        <taxon>Arthropoda</taxon>
        <taxon>Crustacea</taxon>
        <taxon>Oligostraca</taxon>
        <taxon>Ostracoda</taxon>
        <taxon>Podocopa</taxon>
        <taxon>Podocopida</taxon>
        <taxon>Cytherocopina</taxon>
        <taxon>Cytheroidea</taxon>
        <taxon>Cytherideidae</taxon>
        <taxon>Cyprideis</taxon>
    </lineage>
</organism>
<dbReference type="InterPro" id="IPR013815">
    <property type="entry name" value="ATP_grasp_subdomain_1"/>
</dbReference>
<dbReference type="GO" id="GO:0046872">
    <property type="term" value="F:metal ion binding"/>
    <property type="evidence" value="ECO:0007669"/>
    <property type="project" value="InterPro"/>
</dbReference>
<evidence type="ECO:0000256" key="4">
    <source>
        <dbReference type="ARBA" id="ARBA00022840"/>
    </source>
</evidence>
<dbReference type="PROSITE" id="PS50979">
    <property type="entry name" value="BC"/>
    <property type="match status" value="1"/>
</dbReference>
<dbReference type="InterPro" id="IPR011761">
    <property type="entry name" value="ATP-grasp"/>
</dbReference>
<keyword evidence="2" id="KW-0436">Ligase</keyword>
<dbReference type="AlphaFoldDB" id="A0A7R8WN14"/>
<name>A0A7R8WN14_9CRUS</name>
<dbReference type="SUPFAM" id="SSF51246">
    <property type="entry name" value="Rudiment single hybrid motif"/>
    <property type="match status" value="1"/>
</dbReference>
<keyword evidence="3" id="KW-0547">Nucleotide-binding</keyword>
<dbReference type="SUPFAM" id="SSF56059">
    <property type="entry name" value="Glutathione synthetase ATP-binding domain-like"/>
    <property type="match status" value="1"/>
</dbReference>
<evidence type="ECO:0000256" key="1">
    <source>
        <dbReference type="ARBA" id="ARBA00001953"/>
    </source>
</evidence>
<dbReference type="GO" id="GO:0005739">
    <property type="term" value="C:mitochondrion"/>
    <property type="evidence" value="ECO:0007669"/>
    <property type="project" value="TreeGrafter"/>
</dbReference>
<dbReference type="PANTHER" id="PTHR18866">
    <property type="entry name" value="CARBOXYLASE:PYRUVATE/ACETYL-COA/PROPIONYL-COA CARBOXYLASE"/>
    <property type="match status" value="1"/>
</dbReference>
<gene>
    <name evidence="6" type="ORF">CTOB1V02_LOCUS9920</name>
</gene>
<dbReference type="InterPro" id="IPR011054">
    <property type="entry name" value="Rudment_hybrid_motif"/>
</dbReference>
<dbReference type="PANTHER" id="PTHR18866:SF33">
    <property type="entry name" value="METHYLCROTONOYL-COA CARBOXYLASE SUBUNIT ALPHA, MITOCHONDRIAL-RELATED"/>
    <property type="match status" value="1"/>
</dbReference>
<dbReference type="InterPro" id="IPR005479">
    <property type="entry name" value="CPAse_ATP-bd"/>
</dbReference>
<dbReference type="PROSITE" id="PS00867">
    <property type="entry name" value="CPSASE_2"/>
    <property type="match status" value="1"/>
</dbReference>
<dbReference type="PROSITE" id="PS50975">
    <property type="entry name" value="ATP_GRASP"/>
    <property type="match status" value="1"/>
</dbReference>
<evidence type="ECO:0000256" key="2">
    <source>
        <dbReference type="ARBA" id="ARBA00022598"/>
    </source>
</evidence>
<dbReference type="GO" id="GO:0005524">
    <property type="term" value="F:ATP binding"/>
    <property type="evidence" value="ECO:0007669"/>
    <property type="project" value="UniProtKB-UniRule"/>
</dbReference>
<accession>A0A7R8WN14</accession>
<evidence type="ECO:0000256" key="5">
    <source>
        <dbReference type="ARBA" id="ARBA00023267"/>
    </source>
</evidence>
<dbReference type="InterPro" id="IPR005482">
    <property type="entry name" value="Biotin_COase_C"/>
</dbReference>
<dbReference type="InterPro" id="IPR050856">
    <property type="entry name" value="Biotin_carboxylase_complex"/>
</dbReference>
<dbReference type="GO" id="GO:0004658">
    <property type="term" value="F:propionyl-CoA carboxylase activity"/>
    <property type="evidence" value="ECO:0007669"/>
    <property type="project" value="TreeGrafter"/>
</dbReference>
<keyword evidence="5" id="KW-0092">Biotin</keyword>
<evidence type="ECO:0000256" key="3">
    <source>
        <dbReference type="ARBA" id="ARBA00022741"/>
    </source>
</evidence>
<dbReference type="FunFam" id="3.30.1490.20:FF:000003">
    <property type="entry name" value="acetyl-CoA carboxylase isoform X1"/>
    <property type="match status" value="1"/>
</dbReference>
<dbReference type="OrthoDB" id="196847at2759"/>
<dbReference type="InterPro" id="IPR011764">
    <property type="entry name" value="Biotin_carboxylation_dom"/>
</dbReference>
<feature type="non-terminal residue" evidence="6">
    <location>
        <position position="401"/>
    </location>
</feature>
<dbReference type="Gene3D" id="3.30.1490.20">
    <property type="entry name" value="ATP-grasp fold, A domain"/>
    <property type="match status" value="1"/>
</dbReference>
<dbReference type="EMBL" id="OB664194">
    <property type="protein sequence ID" value="CAD7232079.1"/>
    <property type="molecule type" value="Genomic_DNA"/>
</dbReference>
<protein>
    <submittedName>
        <fullName evidence="6">Uncharacterized protein</fullName>
    </submittedName>
</protein>
<comment type="cofactor">
    <cofactor evidence="1">
        <name>biotin</name>
        <dbReference type="ChEBI" id="CHEBI:57586"/>
    </cofactor>
</comment>